<feature type="region of interest" description="Disordered" evidence="3">
    <location>
        <begin position="332"/>
        <end position="360"/>
    </location>
</feature>
<evidence type="ECO:0000256" key="3">
    <source>
        <dbReference type="SAM" id="MobiDB-lite"/>
    </source>
</evidence>
<feature type="compositionally biased region" description="Acidic residues" evidence="3">
    <location>
        <begin position="192"/>
        <end position="203"/>
    </location>
</feature>
<evidence type="ECO:0000256" key="2">
    <source>
        <dbReference type="SAM" id="Coils"/>
    </source>
</evidence>
<comment type="caution">
    <text evidence="5">The sequence shown here is derived from an EMBL/GenBank/DDBJ whole genome shotgun (WGS) entry which is preliminary data.</text>
</comment>
<protein>
    <submittedName>
        <fullName evidence="5">Uncharacterized protein</fullName>
    </submittedName>
</protein>
<reference evidence="5" key="1">
    <citation type="submission" date="2022-07" db="EMBL/GenBank/DDBJ databases">
        <title>The genome of Lyophyllum shimeji provides insight into the initial evolution of ectomycorrhizal fungal genome.</title>
        <authorList>
            <person name="Kobayashi Y."/>
            <person name="Shibata T."/>
            <person name="Hirakawa H."/>
            <person name="Shigenobu S."/>
            <person name="Nishiyama T."/>
            <person name="Yamada A."/>
            <person name="Hasebe M."/>
            <person name="Kawaguchi M."/>
        </authorList>
    </citation>
    <scope>NUCLEOTIDE SEQUENCE</scope>
    <source>
        <strain evidence="5">AT787</strain>
    </source>
</reference>
<evidence type="ECO:0000313" key="5">
    <source>
        <dbReference type="EMBL" id="GLB38850.1"/>
    </source>
</evidence>
<feature type="region of interest" description="Disordered" evidence="3">
    <location>
        <begin position="1919"/>
        <end position="2021"/>
    </location>
</feature>
<feature type="region of interest" description="Disordered" evidence="3">
    <location>
        <begin position="473"/>
        <end position="517"/>
    </location>
</feature>
<dbReference type="Proteomes" id="UP001063166">
    <property type="component" value="Unassembled WGS sequence"/>
</dbReference>
<feature type="compositionally biased region" description="Acidic residues" evidence="3">
    <location>
        <begin position="1982"/>
        <end position="1995"/>
    </location>
</feature>
<dbReference type="EMBL" id="BRPK01000006">
    <property type="protein sequence ID" value="GLB38850.1"/>
    <property type="molecule type" value="Genomic_DNA"/>
</dbReference>
<feature type="compositionally biased region" description="Acidic residues" evidence="3">
    <location>
        <begin position="416"/>
        <end position="425"/>
    </location>
</feature>
<feature type="compositionally biased region" description="Acidic residues" evidence="3">
    <location>
        <begin position="336"/>
        <end position="347"/>
    </location>
</feature>
<feature type="transmembrane region" description="Helical" evidence="4">
    <location>
        <begin position="87"/>
        <end position="105"/>
    </location>
</feature>
<keyword evidence="4" id="KW-0812">Transmembrane</keyword>
<sequence length="2356" mass="255698">MYYSIPVSLSHTAPIYTWLSQHIPRDAALAWLSLSLSLSHHFAFNEDEKCSAPQPAVTVLLTVTPPSLPPPPPTPTAIYQPGPSRPWVAPLLLVLVAAISGGMLLRRWSARARGLPPPTLPTAAAATKATAARATSWVLLRLLLLRYLSTIVLSVLLAVEHATQALLELTRGSLRHGGEEAAGLPGSSSEGEVADTEPDTEPEPEPRAPAPHPPSSARDDAACVCIRPTLYLADAVLPPSSSEVEVEVADTDTEPPAPASSARDDAACVCIRPTPYLADLVLPPSSSEVEVADTEPERPAPRPHPPSSARDDAACVCIRPTLYLSDLVLPPSSSEVEVEVADTDTDTEPPAHLPPSSARDDAACVRIRAAASLLSLSLSLPSQSSSPALRHPRACGPVPDAPHDDGDLGLASSSSFDEDPEDADDVPGPVSVSASASASVGEYDAPIHPVPAALRLPCITDEHPFASLADVDRARDDDEEEEEEGGGGGGGGVPRTEACRQDSLSAPCPAPAKEGSAENRNAVLELAVVEDEPEDEDVMEYLMLELWLDAEAEREDDGVRKAVGEKGEKGEVQEEEEEVEVEVLFDAEAEAAEEVGEEGVEETVKEAMVIEESVVVDTERLEALLPETLEEQGEEEEAGEAAAVVADDVQAVKVGAADIEAEVEMAMDKEGSPPVDVIVTEEVLQALDILDNVPALDAEGEQEDTETARLVDATEDSTFFYTLFDIPFADLVNVDSFFFGLFDLPDQLDEELEADQDVGDDIDTTLHKVEAEDIEAELEMEMDEQGSPPVDVLPALQPETLDILDNVLALAEQDPETARLVDATDDSMFFYTLFDIPFGDLIDVDSFFFGLFDLPDQPDEEIEAEQSSGRDIEATVLTQLIDCDEREDEDECVFYNLFDLACDSNEGQDVDVNVAVDDTPETQPEAPSLGDFSGESTGEVFEALREQTEEAVEAVDGEAEAIEVQTKVEVDEEGSPLVDVIVAEEVLQALQPETLDILDNVPALAEQDTETAQVVDATDDSMFFYTLSDIALADLSNVDSFFFGLFDLPDQLDEGLEAVADETPEEQSLGREIDTTLHKAEAEDIEAEAEMEVDEEGNPPVEVLSALQPEALNILNNVPALAEQDPETARLVDATDDSMFFYTLFDIPLADLIDVDSFFFGLFDLPDQAAEVFEALADETLEAHQDVEEDIDTAELLPPIDINIDCDDAECLFYNLFDLACDTNEGLDRVVNVAVDDTPETEPEAPSLGDFSGESAGEIFEVLREQTEEAVEAVDGEAEAIEVQAEVEVDEEGGLPVDVIVEKEAPNGLLPETANEPDNNKPAPTQDLVAECDIDDAKKGQLVDAFENGTCTCGLLDTPKHAPLADLLDVDSFFFALFDIHERSLEVALADEKLGGDHDGGEDVDTTDSALFVAFDEDESLFYGLFELPDETNEEPEVDVNVADGELPERKAASVDDSDDSSYFGTLFDLLHEGSNGIEICEVQIFESQVLTVDDVSAPALPLGSSHSEPLIGNLFDLVDEQLEVQMAPMAASPEQDHTLDFHDTPQPTPLDDGGSFYALDAPFYIPEPAPLSESFDDNSFVLSLIDVLAESAEAADVSYDQTLTVLGSDQDFDEEYTLASSFMDRSSDSPSLRGLDDLRKDAEDGHTPAVSSYANYSGDSCCFTALLDAAEMPVPDKPPMKVAPDIEEHIDSSFVREHADEEIYDVAYSTELPFHEDEVNEAEAALGPTVARTSVQEQCNVEEGKKFILAFERADEELDHIAWSTELPFHEEDDDSVESNAHEQDPPHPYVEWRFEPCTPVPAIVSPFLSPSPSTVQDVEEEPVDANQSFVLSFPSALISDLLETRMEEGLVELSGEYTRDLIVEEWSTAEVSLGGIVAEREVEEELEELVEVVEEEEEEEEHETEQEHEFGCKTHDAAVHGANDDPWGEEEADENDQERQLSSPSIDAVHAVSEGEAENENHEEPKMKELEIRDTLVDNGADEPECEGDEAYDESLQMPQFAEDYESDEDSIIASKDEESISDWDDEIYPDFFAGAGTHLGLAFTTVTPRKPNASAHTPIPSSPSQDSIVVPVSELQLTALQPLPSTPARKQYTPSINICSPSPQAHPPPTPPPGTHIFPAFLDFAEGISLPSPSPSRSRKPSSSTSWSPAPSSPSPASSTSSLPSPPKPCRAPYDPGDPDTSLDMEDILAQCEGYENLMDDVTDWPTQPDVAEDWENTPASLAKLEEMKEKKCAEQRREQEERKAQQTADEEAALQAVLETCRAIANLGCDLDEEELRNSPEMKAFEAAKRRAAELSQRAKPKEAERLVVLSRATPPVMEPVSPYRLQQSGSGVASTEATGKRSWWRRSRKLA</sequence>
<feature type="compositionally biased region" description="Basic residues" evidence="3">
    <location>
        <begin position="2347"/>
        <end position="2356"/>
    </location>
</feature>
<feature type="compositionally biased region" description="Acidic residues" evidence="3">
    <location>
        <begin position="1895"/>
        <end position="1906"/>
    </location>
</feature>
<feature type="transmembrane region" description="Helical" evidence="4">
    <location>
        <begin position="138"/>
        <end position="159"/>
    </location>
</feature>
<dbReference type="PANTHER" id="PTHR13037">
    <property type="entry name" value="FORMIN"/>
    <property type="match status" value="1"/>
</dbReference>
<keyword evidence="2" id="KW-0175">Coiled coil</keyword>
<feature type="region of interest" description="Disordered" evidence="3">
    <location>
        <begin position="2051"/>
        <end position="2070"/>
    </location>
</feature>
<keyword evidence="4" id="KW-1133">Transmembrane helix</keyword>
<evidence type="ECO:0000313" key="6">
    <source>
        <dbReference type="Proteomes" id="UP001063166"/>
    </source>
</evidence>
<feature type="coiled-coil region" evidence="2">
    <location>
        <begin position="2225"/>
        <end position="2261"/>
    </location>
</feature>
<feature type="compositionally biased region" description="Low complexity" evidence="3">
    <location>
        <begin position="2144"/>
        <end position="2166"/>
    </location>
</feature>
<feature type="region of interest" description="Disordered" evidence="3">
    <location>
        <begin position="2084"/>
        <end position="2191"/>
    </location>
</feature>
<feature type="compositionally biased region" description="Acidic residues" evidence="3">
    <location>
        <begin position="244"/>
        <end position="253"/>
    </location>
</feature>
<feature type="compositionally biased region" description="Acidic residues" evidence="3">
    <location>
        <begin position="2180"/>
        <end position="2190"/>
    </location>
</feature>
<feature type="compositionally biased region" description="Polar residues" evidence="3">
    <location>
        <begin position="2329"/>
        <end position="2342"/>
    </location>
</feature>
<feature type="region of interest" description="Disordered" evidence="3">
    <location>
        <begin position="1624"/>
        <end position="1650"/>
    </location>
</feature>
<gene>
    <name evidence="5" type="ORF">LshimejAT787_0600120</name>
</gene>
<evidence type="ECO:0000256" key="1">
    <source>
        <dbReference type="ARBA" id="ARBA00022581"/>
    </source>
</evidence>
<evidence type="ECO:0000256" key="4">
    <source>
        <dbReference type="SAM" id="Phobius"/>
    </source>
</evidence>
<keyword evidence="1" id="KW-0945">Host-virus interaction</keyword>
<keyword evidence="4" id="KW-0472">Membrane</keyword>
<feature type="region of interest" description="Disordered" evidence="3">
    <location>
        <begin position="242"/>
        <end position="264"/>
    </location>
</feature>
<feature type="region of interest" description="Disordered" evidence="3">
    <location>
        <begin position="177"/>
        <end position="219"/>
    </location>
</feature>
<accession>A0A9P3PM33</accession>
<dbReference type="PANTHER" id="PTHR13037:SF24">
    <property type="entry name" value="POLYCOMB PROTEIN PCL-RELATED"/>
    <property type="match status" value="1"/>
</dbReference>
<feature type="region of interest" description="Disordered" evidence="3">
    <location>
        <begin position="2322"/>
        <end position="2356"/>
    </location>
</feature>
<name>A0A9P3PM33_LYOSH</name>
<feature type="compositionally biased region" description="Pro residues" evidence="3">
    <location>
        <begin position="2107"/>
        <end position="2117"/>
    </location>
</feature>
<feature type="compositionally biased region" description="Basic and acidic residues" evidence="3">
    <location>
        <begin position="1961"/>
        <end position="1978"/>
    </location>
</feature>
<keyword evidence="6" id="KW-1185">Reference proteome</keyword>
<feature type="region of interest" description="Disordered" evidence="3">
    <location>
        <begin position="281"/>
        <end position="311"/>
    </location>
</feature>
<feature type="compositionally biased region" description="Basic and acidic residues" evidence="3">
    <location>
        <begin position="1635"/>
        <end position="1647"/>
    </location>
</feature>
<proteinExistence type="predicted"/>
<feature type="compositionally biased region" description="Acidic residues" evidence="3">
    <location>
        <begin position="1928"/>
        <end position="1938"/>
    </location>
</feature>
<feature type="region of interest" description="Disordered" evidence="3">
    <location>
        <begin position="1895"/>
        <end position="1914"/>
    </location>
</feature>
<organism evidence="5 6">
    <name type="scientific">Lyophyllum shimeji</name>
    <name type="common">Hon-shimeji</name>
    <name type="synonym">Tricholoma shimeji</name>
    <dbReference type="NCBI Taxonomy" id="47721"/>
    <lineage>
        <taxon>Eukaryota</taxon>
        <taxon>Fungi</taxon>
        <taxon>Dikarya</taxon>
        <taxon>Basidiomycota</taxon>
        <taxon>Agaricomycotina</taxon>
        <taxon>Agaricomycetes</taxon>
        <taxon>Agaricomycetidae</taxon>
        <taxon>Agaricales</taxon>
        <taxon>Tricholomatineae</taxon>
        <taxon>Lyophyllaceae</taxon>
        <taxon>Lyophyllum</taxon>
    </lineage>
</organism>
<feature type="region of interest" description="Disordered" evidence="3">
    <location>
        <begin position="381"/>
        <end position="437"/>
    </location>
</feature>